<reference evidence="2 3" key="1">
    <citation type="submission" date="2020-07" db="EMBL/GenBank/DDBJ databases">
        <title>Comparative genomics of pyrophilous fungi reveals a link between fire events and developmental genes.</title>
        <authorList>
            <consortium name="DOE Joint Genome Institute"/>
            <person name="Steindorff A.S."/>
            <person name="Carver A."/>
            <person name="Calhoun S."/>
            <person name="Stillman K."/>
            <person name="Liu H."/>
            <person name="Lipzen A."/>
            <person name="Pangilinan J."/>
            <person name="Labutti K."/>
            <person name="Bruns T.D."/>
            <person name="Grigoriev I.V."/>
        </authorList>
    </citation>
    <scope>NUCLEOTIDE SEQUENCE [LARGE SCALE GENOMIC DNA]</scope>
    <source>
        <strain evidence="2 3">CBS 144469</strain>
    </source>
</reference>
<dbReference type="AlphaFoldDB" id="A0A8H6HW11"/>
<evidence type="ECO:0000313" key="3">
    <source>
        <dbReference type="Proteomes" id="UP000521943"/>
    </source>
</evidence>
<dbReference type="EMBL" id="JACGCI010000037">
    <property type="protein sequence ID" value="KAF6753896.1"/>
    <property type="molecule type" value="Genomic_DNA"/>
</dbReference>
<evidence type="ECO:0000313" key="2">
    <source>
        <dbReference type="EMBL" id="KAF6753896.1"/>
    </source>
</evidence>
<protein>
    <submittedName>
        <fullName evidence="2">Uncharacterized protein</fullName>
    </submittedName>
</protein>
<name>A0A8H6HW11_9AGAR</name>
<gene>
    <name evidence="2" type="ORF">DFP72DRAFT_1170653</name>
</gene>
<proteinExistence type="predicted"/>
<comment type="caution">
    <text evidence="2">The sequence shown here is derived from an EMBL/GenBank/DDBJ whole genome shotgun (WGS) entry which is preliminary data.</text>
</comment>
<keyword evidence="3" id="KW-1185">Reference proteome</keyword>
<accession>A0A8H6HW11</accession>
<feature type="region of interest" description="Disordered" evidence="1">
    <location>
        <begin position="89"/>
        <end position="137"/>
    </location>
</feature>
<evidence type="ECO:0000256" key="1">
    <source>
        <dbReference type="SAM" id="MobiDB-lite"/>
    </source>
</evidence>
<organism evidence="2 3">
    <name type="scientific">Ephemerocybe angulata</name>
    <dbReference type="NCBI Taxonomy" id="980116"/>
    <lineage>
        <taxon>Eukaryota</taxon>
        <taxon>Fungi</taxon>
        <taxon>Dikarya</taxon>
        <taxon>Basidiomycota</taxon>
        <taxon>Agaricomycotina</taxon>
        <taxon>Agaricomycetes</taxon>
        <taxon>Agaricomycetidae</taxon>
        <taxon>Agaricales</taxon>
        <taxon>Agaricineae</taxon>
        <taxon>Psathyrellaceae</taxon>
        <taxon>Ephemerocybe</taxon>
    </lineage>
</organism>
<feature type="compositionally biased region" description="Polar residues" evidence="1">
    <location>
        <begin position="92"/>
        <end position="103"/>
    </location>
</feature>
<sequence>MFYVRYRRFNLAITIDGTFSNKNLKPFVWGPNDQYYWSTASYNIPSAVFTQAHKIAVPLLACRLLLNIQKATDPVVRTVVSTILFEPPFPSKDSQATDESTVPTEGAQYAGLGRQRDAGRLKQGQAAIEDNRPQGVV</sequence>
<dbReference type="Proteomes" id="UP000521943">
    <property type="component" value="Unassembled WGS sequence"/>
</dbReference>